<evidence type="ECO:0000256" key="6">
    <source>
        <dbReference type="HAMAP-Rule" id="MF_00978"/>
    </source>
</evidence>
<dbReference type="CDD" id="cd16442">
    <property type="entry name" value="BPL"/>
    <property type="match status" value="1"/>
</dbReference>
<evidence type="ECO:0000256" key="5">
    <source>
        <dbReference type="ARBA" id="ARBA00047846"/>
    </source>
</evidence>
<evidence type="ECO:0000259" key="7">
    <source>
        <dbReference type="PROSITE" id="PS51733"/>
    </source>
</evidence>
<keyword evidence="6" id="KW-0238">DNA-binding</keyword>
<dbReference type="PANTHER" id="PTHR12835:SF5">
    <property type="entry name" value="BIOTIN--PROTEIN LIGASE"/>
    <property type="match status" value="1"/>
</dbReference>
<dbReference type="PROSITE" id="PS51733">
    <property type="entry name" value="BPL_LPL_CATALYTIC"/>
    <property type="match status" value="1"/>
</dbReference>
<sequence length="324" mass="33941">MPQADLLARLADGEFHSGQLLANDMGVSRTAIWKQLARLEGLGLQLESVRGRGYRIPGGLDLLSEEDIRRGLSGDVANLAAEIAVLSVVDSTNSELLRRSVFPPGQSLICTAEQQQSGRGRRGRDWVSPFARSVYLSMTWDFAQGAAALEGLSLAAGVCVARALKATGIAGPQLKWPNDVLHDGSKLGGILIEMTGDAAGPARVVLGVGVNVAMPAAAADGIDQPWTDLATIAGRDLPSRSAVVAELLNALLPMLASFEQTGFAAWRKEWSTLDAHANRPLTVTVGSQNTAGIGRGVNDRGALLLETSTGTLPVFGGEVSVRAS</sequence>
<comment type="similarity">
    <text evidence="6">Belongs to the biotin--protein ligase family.</text>
</comment>
<dbReference type="GO" id="GO:0005524">
    <property type="term" value="F:ATP binding"/>
    <property type="evidence" value="ECO:0007669"/>
    <property type="project" value="UniProtKB-UniRule"/>
</dbReference>
<dbReference type="Gene3D" id="1.10.10.10">
    <property type="entry name" value="Winged helix-like DNA-binding domain superfamily/Winged helix DNA-binding domain"/>
    <property type="match status" value="1"/>
</dbReference>
<dbReference type="SUPFAM" id="SSF46785">
    <property type="entry name" value="Winged helix' DNA-binding domain"/>
    <property type="match status" value="1"/>
</dbReference>
<name>A0A4R2KIP1_9GAMM</name>
<dbReference type="RefSeq" id="WP_117318853.1">
    <property type="nucleotide sequence ID" value="NZ_QQSW01000015.1"/>
</dbReference>
<dbReference type="InterPro" id="IPR036388">
    <property type="entry name" value="WH-like_DNA-bd_sf"/>
</dbReference>
<dbReference type="HAMAP" id="MF_00978">
    <property type="entry name" value="Bifunct_BirA"/>
    <property type="match status" value="1"/>
</dbReference>
<dbReference type="InterPro" id="IPR003142">
    <property type="entry name" value="BPL_C"/>
</dbReference>
<feature type="binding site" evidence="6">
    <location>
        <position position="115"/>
    </location>
    <ligand>
        <name>biotin</name>
        <dbReference type="ChEBI" id="CHEBI:57586"/>
    </ligand>
</feature>
<dbReference type="Pfam" id="PF08279">
    <property type="entry name" value="HTH_11"/>
    <property type="match status" value="1"/>
</dbReference>
<gene>
    <name evidence="6" type="primary">birA</name>
    <name evidence="8" type="ORF">EV688_1263</name>
</gene>
<feature type="binding site" evidence="6">
    <location>
        <position position="186"/>
    </location>
    <ligand>
        <name>biotin</name>
        <dbReference type="ChEBI" id="CHEBI:57586"/>
    </ligand>
</feature>
<evidence type="ECO:0000313" key="8">
    <source>
        <dbReference type="EMBL" id="TCO70429.1"/>
    </source>
</evidence>
<dbReference type="GO" id="GO:0003677">
    <property type="term" value="F:DNA binding"/>
    <property type="evidence" value="ECO:0007669"/>
    <property type="project" value="UniProtKB-UniRule"/>
</dbReference>
<feature type="binding site" evidence="6">
    <location>
        <begin position="119"/>
        <end position="121"/>
    </location>
    <ligand>
        <name>biotin</name>
        <dbReference type="ChEBI" id="CHEBI:57586"/>
    </ligand>
</feature>
<evidence type="ECO:0000256" key="1">
    <source>
        <dbReference type="ARBA" id="ARBA00022598"/>
    </source>
</evidence>
<protein>
    <recommendedName>
        <fullName evidence="6">Bifunctional ligase/repressor BirA</fullName>
    </recommendedName>
    <alternativeName>
        <fullName evidence="6">Biotin operon repressor</fullName>
    </alternativeName>
    <alternativeName>
        <fullName evidence="6">Biotin--[acetyl-CoA-carboxylase] ligase</fullName>
        <ecNumber evidence="6">6.3.4.15</ecNumber>
    </alternativeName>
    <alternativeName>
        <fullName evidence="6">Biotin--protein ligase</fullName>
    </alternativeName>
    <alternativeName>
        <fullName evidence="6">Biotin-[acetyl-CoA carboxylase] synthetase</fullName>
    </alternativeName>
</protein>
<dbReference type="EC" id="6.3.4.15" evidence="6"/>
<dbReference type="GO" id="GO:0005737">
    <property type="term" value="C:cytoplasm"/>
    <property type="evidence" value="ECO:0007669"/>
    <property type="project" value="TreeGrafter"/>
</dbReference>
<dbReference type="InterPro" id="IPR013196">
    <property type="entry name" value="HTH_11"/>
</dbReference>
<feature type="domain" description="BPL/LPL catalytic" evidence="7">
    <location>
        <begin position="71"/>
        <end position="259"/>
    </location>
</feature>
<dbReference type="InterPro" id="IPR004408">
    <property type="entry name" value="Biotin_CoA_COase_ligase"/>
</dbReference>
<dbReference type="NCBIfam" id="TIGR00121">
    <property type="entry name" value="birA_ligase"/>
    <property type="match status" value="1"/>
</dbReference>
<dbReference type="SUPFAM" id="SSF50037">
    <property type="entry name" value="C-terminal domain of transcriptional repressors"/>
    <property type="match status" value="1"/>
</dbReference>
<dbReference type="Pfam" id="PF02237">
    <property type="entry name" value="BPL_C"/>
    <property type="match status" value="1"/>
</dbReference>
<keyword evidence="3 6" id="KW-0067">ATP-binding</keyword>
<dbReference type="Pfam" id="PF03099">
    <property type="entry name" value="BPL_LplA_LipB"/>
    <property type="match status" value="1"/>
</dbReference>
<evidence type="ECO:0000313" key="9">
    <source>
        <dbReference type="Proteomes" id="UP000294980"/>
    </source>
</evidence>
<keyword evidence="6" id="KW-0678">Repressor</keyword>
<dbReference type="InterPro" id="IPR004143">
    <property type="entry name" value="BPL_LPL_catalytic"/>
</dbReference>
<dbReference type="Gene3D" id="3.30.930.10">
    <property type="entry name" value="Bira Bifunctional Protein, Domain 2"/>
    <property type="match status" value="1"/>
</dbReference>
<comment type="catalytic activity">
    <reaction evidence="5 6">
        <text>biotin + L-lysyl-[protein] + ATP = N(6)-biotinyl-L-lysyl-[protein] + AMP + diphosphate + H(+)</text>
        <dbReference type="Rhea" id="RHEA:11756"/>
        <dbReference type="Rhea" id="RHEA-COMP:9752"/>
        <dbReference type="Rhea" id="RHEA-COMP:10505"/>
        <dbReference type="ChEBI" id="CHEBI:15378"/>
        <dbReference type="ChEBI" id="CHEBI:29969"/>
        <dbReference type="ChEBI" id="CHEBI:30616"/>
        <dbReference type="ChEBI" id="CHEBI:33019"/>
        <dbReference type="ChEBI" id="CHEBI:57586"/>
        <dbReference type="ChEBI" id="CHEBI:83144"/>
        <dbReference type="ChEBI" id="CHEBI:456215"/>
        <dbReference type="EC" id="6.3.4.15"/>
    </reaction>
</comment>
<dbReference type="GO" id="GO:0004077">
    <property type="term" value="F:biotin--[biotin carboxyl-carrier protein] ligase activity"/>
    <property type="evidence" value="ECO:0007669"/>
    <property type="project" value="UniProtKB-UniRule"/>
</dbReference>
<organism evidence="8 9">
    <name type="scientific">Chromatocurvus halotolerans</name>
    <dbReference type="NCBI Taxonomy" id="1132028"/>
    <lineage>
        <taxon>Bacteria</taxon>
        <taxon>Pseudomonadati</taxon>
        <taxon>Pseudomonadota</taxon>
        <taxon>Gammaproteobacteria</taxon>
        <taxon>Cellvibrionales</taxon>
        <taxon>Halieaceae</taxon>
        <taxon>Chromatocurvus</taxon>
    </lineage>
</organism>
<dbReference type="InterPro" id="IPR045864">
    <property type="entry name" value="aa-tRNA-synth_II/BPL/LPL"/>
</dbReference>
<keyword evidence="6" id="KW-0804">Transcription</keyword>
<dbReference type="Gene3D" id="2.30.30.100">
    <property type="match status" value="1"/>
</dbReference>
<dbReference type="PANTHER" id="PTHR12835">
    <property type="entry name" value="BIOTIN PROTEIN LIGASE"/>
    <property type="match status" value="1"/>
</dbReference>
<evidence type="ECO:0000256" key="2">
    <source>
        <dbReference type="ARBA" id="ARBA00022741"/>
    </source>
</evidence>
<dbReference type="InterPro" id="IPR036390">
    <property type="entry name" value="WH_DNA-bd_sf"/>
</dbReference>
<dbReference type="NCBIfam" id="NF008847">
    <property type="entry name" value="PRK11886.1-2"/>
    <property type="match status" value="1"/>
</dbReference>
<keyword evidence="6" id="KW-0805">Transcription regulation</keyword>
<keyword evidence="1 6" id="KW-0436">Ligase</keyword>
<keyword evidence="2 6" id="KW-0547">Nucleotide-binding</keyword>
<dbReference type="InterPro" id="IPR008988">
    <property type="entry name" value="Transcriptional_repressor_C"/>
</dbReference>
<comment type="caution">
    <text evidence="8">The sequence shown here is derived from an EMBL/GenBank/DDBJ whole genome shotgun (WGS) entry which is preliminary data.</text>
</comment>
<dbReference type="Proteomes" id="UP000294980">
    <property type="component" value="Unassembled WGS sequence"/>
</dbReference>
<keyword evidence="9" id="KW-1185">Reference proteome</keyword>
<dbReference type="OrthoDB" id="9807064at2"/>
<reference evidence="8 9" key="1">
    <citation type="submission" date="2019-03" db="EMBL/GenBank/DDBJ databases">
        <title>Genomic Encyclopedia of Type Strains, Phase IV (KMG-IV): sequencing the most valuable type-strain genomes for metagenomic binning, comparative biology and taxonomic classification.</title>
        <authorList>
            <person name="Goeker M."/>
        </authorList>
    </citation>
    <scope>NUCLEOTIDE SEQUENCE [LARGE SCALE GENOMIC DNA]</scope>
    <source>
        <strain evidence="8 9">DSM 23344</strain>
    </source>
</reference>
<keyword evidence="4 6" id="KW-0092">Biotin</keyword>
<feature type="binding site" evidence="6">
    <location>
        <begin position="91"/>
        <end position="93"/>
    </location>
    <ligand>
        <name>biotin</name>
        <dbReference type="ChEBI" id="CHEBI:57586"/>
    </ligand>
</feature>
<dbReference type="SUPFAM" id="SSF55681">
    <property type="entry name" value="Class II aaRS and biotin synthetases"/>
    <property type="match status" value="1"/>
</dbReference>
<accession>A0A4R2KIP1</accession>
<comment type="function">
    <text evidence="6">Acts both as a biotin--[acetyl-CoA-carboxylase] ligase and a biotin-operon repressor. In the presence of ATP, BirA activates biotin to form the BirA-biotinyl-5'-adenylate (BirA-bio-5'-AMP or holoBirA) complex. HoloBirA can either transfer the biotinyl moiety to the biotin carboxyl carrier protein (BCCP) subunit of acetyl-CoA carboxylase, or bind to the biotin operator site and inhibit transcription of the operon.</text>
</comment>
<dbReference type="InterPro" id="IPR030855">
    <property type="entry name" value="Bifunct_BirA"/>
</dbReference>
<evidence type="ECO:0000256" key="4">
    <source>
        <dbReference type="ARBA" id="ARBA00023267"/>
    </source>
</evidence>
<dbReference type="AlphaFoldDB" id="A0A4R2KIP1"/>
<evidence type="ECO:0000256" key="3">
    <source>
        <dbReference type="ARBA" id="ARBA00022840"/>
    </source>
</evidence>
<feature type="DNA-binding region" description="H-T-H motif" evidence="6">
    <location>
        <begin position="18"/>
        <end position="37"/>
    </location>
</feature>
<proteinExistence type="inferred from homology"/>
<dbReference type="GO" id="GO:0006355">
    <property type="term" value="P:regulation of DNA-templated transcription"/>
    <property type="evidence" value="ECO:0007669"/>
    <property type="project" value="UniProtKB-UniRule"/>
</dbReference>
<dbReference type="EMBL" id="SLWX01000026">
    <property type="protein sequence ID" value="TCO70429.1"/>
    <property type="molecule type" value="Genomic_DNA"/>
</dbReference>